<name>A0A2M6P0T8_9BACT</name>
<keyword evidence="1" id="KW-0472">Membrane</keyword>
<evidence type="ECO:0000313" key="3">
    <source>
        <dbReference type="Proteomes" id="UP000228528"/>
    </source>
</evidence>
<evidence type="ECO:0000256" key="1">
    <source>
        <dbReference type="SAM" id="Phobius"/>
    </source>
</evidence>
<evidence type="ECO:0000313" key="2">
    <source>
        <dbReference type="EMBL" id="PIR77335.1"/>
    </source>
</evidence>
<accession>A0A2M6P0T8</accession>
<feature type="transmembrane region" description="Helical" evidence="1">
    <location>
        <begin position="20"/>
        <end position="42"/>
    </location>
</feature>
<gene>
    <name evidence="2" type="ORF">COU30_03005</name>
</gene>
<keyword evidence="1" id="KW-1133">Transmembrane helix</keyword>
<organism evidence="2 3">
    <name type="scientific">Candidatus Magasanikbacteria bacterium CG10_big_fil_rev_8_21_14_0_10_38_6</name>
    <dbReference type="NCBI Taxonomy" id="1974647"/>
    <lineage>
        <taxon>Bacteria</taxon>
        <taxon>Candidatus Magasanikiibacteriota</taxon>
    </lineage>
</organism>
<dbReference type="Proteomes" id="UP000228528">
    <property type="component" value="Unassembled WGS sequence"/>
</dbReference>
<reference evidence="3" key="1">
    <citation type="submission" date="2017-09" db="EMBL/GenBank/DDBJ databases">
        <title>Depth-based differentiation of microbial function through sediment-hosted aquifers and enrichment of novel symbionts in the deep terrestrial subsurface.</title>
        <authorList>
            <person name="Probst A.J."/>
            <person name="Ladd B."/>
            <person name="Jarett J.K."/>
            <person name="Geller-Mcgrath D.E."/>
            <person name="Sieber C.M.K."/>
            <person name="Emerson J.B."/>
            <person name="Anantharaman K."/>
            <person name="Thomas B.C."/>
            <person name="Malmstrom R."/>
            <person name="Stieglmeier M."/>
            <person name="Klingl A."/>
            <person name="Woyke T."/>
            <person name="Ryan C.M."/>
            <person name="Banfield J.F."/>
        </authorList>
    </citation>
    <scope>NUCLEOTIDE SEQUENCE [LARGE SCALE GENOMIC DNA]</scope>
</reference>
<proteinExistence type="predicted"/>
<dbReference type="AlphaFoldDB" id="A0A2M6P0T8"/>
<protein>
    <recommendedName>
        <fullName evidence="4">Mannosyl-glycoprotein endo-beta-N-acetylglucosamidase-like domain-containing protein</fullName>
    </recommendedName>
</protein>
<evidence type="ECO:0008006" key="4">
    <source>
        <dbReference type="Google" id="ProtNLM"/>
    </source>
</evidence>
<comment type="caution">
    <text evidence="2">The sequence shown here is derived from an EMBL/GenBank/DDBJ whole genome shotgun (WGS) entry which is preliminary data.</text>
</comment>
<sequence>MTKPSKNGILARQKVTRKGLFYLVTNYMNNLLLLMSTLIAIIPASTAQINNYTQKNIDTPAIEIVKQDDRAQKIDAYFAKRNMPLEGHGQKFVEVADNYGLDPYFLPAIAVRESSGCKRMMNNNCFGWGSAKIVFDDFDQGIEVVGRNMGGQNPNTASYYGTEDLYEKLYWYNGTVLPSYPNEVLGIMEMFRDTEV</sequence>
<dbReference type="EMBL" id="PFBW01000132">
    <property type="protein sequence ID" value="PIR77335.1"/>
    <property type="molecule type" value="Genomic_DNA"/>
</dbReference>
<keyword evidence="1" id="KW-0812">Transmembrane</keyword>